<feature type="region of interest" description="Disordered" evidence="10">
    <location>
        <begin position="72"/>
        <end position="117"/>
    </location>
</feature>
<evidence type="ECO:0000256" key="2">
    <source>
        <dbReference type="ARBA" id="ARBA00022448"/>
    </source>
</evidence>
<dbReference type="InterPro" id="IPR006312">
    <property type="entry name" value="TatA/E"/>
</dbReference>
<comment type="similarity">
    <text evidence="9">Belongs to the TatA/E family.</text>
</comment>
<proteinExistence type="inferred from homology"/>
<evidence type="ECO:0000313" key="12">
    <source>
        <dbReference type="Proteomes" id="UP000683575"/>
    </source>
</evidence>
<feature type="compositionally biased region" description="Low complexity" evidence="10">
    <location>
        <begin position="83"/>
        <end position="102"/>
    </location>
</feature>
<evidence type="ECO:0000256" key="10">
    <source>
        <dbReference type="SAM" id="MobiDB-lite"/>
    </source>
</evidence>
<dbReference type="KEGG" id="nps:KRR39_08590"/>
<dbReference type="EMBL" id="CP077062">
    <property type="protein sequence ID" value="QWZ09776.1"/>
    <property type="molecule type" value="Genomic_DNA"/>
</dbReference>
<dbReference type="RefSeq" id="WP_216941622.1">
    <property type="nucleotide sequence ID" value="NZ_CP077062.1"/>
</dbReference>
<comment type="subunit">
    <text evidence="9">The Tat system comprises two distinct complexes: a TatABC complex, containing multiple copies of TatA, TatB and TatC subunits, and a separate TatA complex, containing only TatA subunits. Substrates initially bind to the TatABC complex, which probably triggers association of the separate TatA complex to form the active translocon.</text>
</comment>
<dbReference type="GO" id="GO:0008320">
    <property type="term" value="F:protein transmembrane transporter activity"/>
    <property type="evidence" value="ECO:0007669"/>
    <property type="project" value="UniProtKB-UniRule"/>
</dbReference>
<keyword evidence="5 9" id="KW-0653">Protein transport</keyword>
<dbReference type="PANTHER" id="PTHR42982">
    <property type="entry name" value="SEC-INDEPENDENT PROTEIN TRANSLOCASE PROTEIN TATA"/>
    <property type="match status" value="1"/>
</dbReference>
<dbReference type="Pfam" id="PF02416">
    <property type="entry name" value="TatA_B_E"/>
    <property type="match status" value="1"/>
</dbReference>
<dbReference type="NCBIfam" id="TIGR01411">
    <property type="entry name" value="tatAE"/>
    <property type="match status" value="1"/>
</dbReference>
<keyword evidence="12" id="KW-1185">Reference proteome</keyword>
<evidence type="ECO:0000256" key="9">
    <source>
        <dbReference type="HAMAP-Rule" id="MF_00236"/>
    </source>
</evidence>
<dbReference type="HAMAP" id="MF_00236">
    <property type="entry name" value="TatA_E"/>
    <property type="match status" value="1"/>
</dbReference>
<dbReference type="GO" id="GO:0043953">
    <property type="term" value="P:protein transport by the Tat complex"/>
    <property type="evidence" value="ECO:0007669"/>
    <property type="project" value="UniProtKB-UniRule"/>
</dbReference>
<accession>A0A975T1F4</accession>
<dbReference type="NCBIfam" id="NF001854">
    <property type="entry name" value="PRK00575.1"/>
    <property type="match status" value="1"/>
</dbReference>
<evidence type="ECO:0000256" key="3">
    <source>
        <dbReference type="ARBA" id="ARBA00022475"/>
    </source>
</evidence>
<dbReference type="NCBIfam" id="NF011430">
    <property type="entry name" value="PRK14861.1"/>
    <property type="match status" value="1"/>
</dbReference>
<evidence type="ECO:0000256" key="7">
    <source>
        <dbReference type="ARBA" id="ARBA00023010"/>
    </source>
</evidence>
<dbReference type="GO" id="GO:0033281">
    <property type="term" value="C:TAT protein transport complex"/>
    <property type="evidence" value="ECO:0007669"/>
    <property type="project" value="UniProtKB-UniRule"/>
</dbReference>
<evidence type="ECO:0000256" key="1">
    <source>
        <dbReference type="ARBA" id="ARBA00004162"/>
    </source>
</evidence>
<comment type="subcellular location">
    <subcellularLocation>
        <location evidence="1 9">Cell membrane</location>
        <topology evidence="1 9">Single-pass membrane protein</topology>
    </subcellularLocation>
</comment>
<dbReference type="InterPro" id="IPR003369">
    <property type="entry name" value="TatA/B/E"/>
</dbReference>
<protein>
    <recommendedName>
        <fullName evidence="9">Sec-independent protein translocase protein TatA</fullName>
    </recommendedName>
</protein>
<organism evidence="11 12">
    <name type="scientific">Nocardioides panacis</name>
    <dbReference type="NCBI Taxonomy" id="2849501"/>
    <lineage>
        <taxon>Bacteria</taxon>
        <taxon>Bacillati</taxon>
        <taxon>Actinomycetota</taxon>
        <taxon>Actinomycetes</taxon>
        <taxon>Propionibacteriales</taxon>
        <taxon>Nocardioidaceae</taxon>
        <taxon>Nocardioides</taxon>
    </lineage>
</organism>
<keyword evidence="6 9" id="KW-1133">Transmembrane helix</keyword>
<dbReference type="AlphaFoldDB" id="A0A975T1F4"/>
<evidence type="ECO:0000256" key="6">
    <source>
        <dbReference type="ARBA" id="ARBA00022989"/>
    </source>
</evidence>
<keyword evidence="3 9" id="KW-1003">Cell membrane</keyword>
<dbReference type="PANTHER" id="PTHR42982:SF1">
    <property type="entry name" value="SEC-INDEPENDENT PROTEIN TRANSLOCASE PROTEIN TATA"/>
    <property type="match status" value="1"/>
</dbReference>
<gene>
    <name evidence="9 11" type="primary">tatA</name>
    <name evidence="11" type="ORF">KRR39_08590</name>
</gene>
<evidence type="ECO:0000256" key="5">
    <source>
        <dbReference type="ARBA" id="ARBA00022927"/>
    </source>
</evidence>
<reference evidence="11" key="1">
    <citation type="submission" date="2021-06" db="EMBL/GenBank/DDBJ databases">
        <title>Complete genome sequence of Nocardioides sp. G188.</title>
        <authorList>
            <person name="Im W.-T."/>
        </authorList>
    </citation>
    <scope>NUCLEOTIDE SEQUENCE</scope>
    <source>
        <strain evidence="11">G188</strain>
    </source>
</reference>
<keyword evidence="4 9" id="KW-0812">Transmembrane</keyword>
<keyword evidence="8 9" id="KW-0472">Membrane</keyword>
<keyword evidence="7 9" id="KW-0811">Translocation</keyword>
<dbReference type="Proteomes" id="UP000683575">
    <property type="component" value="Chromosome"/>
</dbReference>
<feature type="transmembrane region" description="Helical" evidence="9">
    <location>
        <begin position="6"/>
        <end position="27"/>
    </location>
</feature>
<evidence type="ECO:0000313" key="11">
    <source>
        <dbReference type="EMBL" id="QWZ09776.1"/>
    </source>
</evidence>
<evidence type="ECO:0000256" key="8">
    <source>
        <dbReference type="ARBA" id="ARBA00023136"/>
    </source>
</evidence>
<name>A0A975T1F4_9ACTN</name>
<keyword evidence="2 9" id="KW-0813">Transport</keyword>
<evidence type="ECO:0000256" key="4">
    <source>
        <dbReference type="ARBA" id="ARBA00022692"/>
    </source>
</evidence>
<sequence>MTPVLPLALGLGPPEIILIIVVVVLLFGAKKLPELARGSGRALRIFKAETKGLLDDDDDVKDSEKTEAQLQLDAQRRAEAAQRLETPVQQPVHPVHPVHPVQPVQPPVEQPRPDSDR</sequence>
<comment type="function">
    <text evidence="9">Part of the twin-arginine translocation (Tat) system that transports large folded proteins containing a characteristic twin-arginine motif in their signal peptide across membranes. TatA could form the protein-conducting channel of the Tat system.</text>
</comment>